<sequence length="444" mass="48690">MYDNCWYNSGDIVPDQVTPASDAKTLVDSGTEVTGTSTEFFRGDHSHPLQISTVLPNKDTSVGTVGQASTYAISDHQHPIWTADTNQISDKVDGSYGTVESQARNDHSHSINVQTNASIVSIVNGVGNNSTSVYYSRHEHIHPQQLTYDGNVTATKFIKSEGLATEIFYANGDINTIDSKFSRTFNASAGGWVRLSLFPAGASVGNPFIEFKIYTMYNAVQTIRLVSYYTVNGINTIYGIFTAPTKDSAKYVIESGVSQLFHTQTASSTSAIYSAYVRIESTNSLTIVVSDQSTYYTNRIMQILIQDVVTRVSSGTLKRITYDLVNGGIINNMLQINTIDRSQTTYNNSIRFENDNSDTTSALLLGCATTVINTAQVCQWEICKTSDSALTINPSFPQQVDQSVGLSINSDSSIIKFNGNELMNIGTDQTISVRKAFKNYQFEI</sequence>
<dbReference type="Proteomes" id="UP000324800">
    <property type="component" value="Unassembled WGS sequence"/>
</dbReference>
<dbReference type="EMBL" id="SNRW01000922">
    <property type="protein sequence ID" value="KAA6398598.1"/>
    <property type="molecule type" value="Genomic_DNA"/>
</dbReference>
<reference evidence="1 2" key="1">
    <citation type="submission" date="2019-03" db="EMBL/GenBank/DDBJ databases">
        <title>Single cell metagenomics reveals metabolic interactions within the superorganism composed of flagellate Streblomastix strix and complex community of Bacteroidetes bacteria on its surface.</title>
        <authorList>
            <person name="Treitli S.C."/>
            <person name="Kolisko M."/>
            <person name="Husnik F."/>
            <person name="Keeling P."/>
            <person name="Hampl V."/>
        </authorList>
    </citation>
    <scope>NUCLEOTIDE SEQUENCE [LARGE SCALE GENOMIC DNA]</scope>
    <source>
        <strain evidence="1">ST1C</strain>
    </source>
</reference>
<evidence type="ECO:0000313" key="1">
    <source>
        <dbReference type="EMBL" id="KAA6398598.1"/>
    </source>
</evidence>
<accession>A0A5J4WUF1</accession>
<organism evidence="1 2">
    <name type="scientific">Streblomastix strix</name>
    <dbReference type="NCBI Taxonomy" id="222440"/>
    <lineage>
        <taxon>Eukaryota</taxon>
        <taxon>Metamonada</taxon>
        <taxon>Preaxostyla</taxon>
        <taxon>Oxymonadida</taxon>
        <taxon>Streblomastigidae</taxon>
        <taxon>Streblomastix</taxon>
    </lineage>
</organism>
<protein>
    <submittedName>
        <fullName evidence="1">Uncharacterized protein</fullName>
    </submittedName>
</protein>
<gene>
    <name evidence="1" type="ORF">EZS28_005875</name>
</gene>
<comment type="caution">
    <text evidence="1">The sequence shown here is derived from an EMBL/GenBank/DDBJ whole genome shotgun (WGS) entry which is preliminary data.</text>
</comment>
<evidence type="ECO:0000313" key="2">
    <source>
        <dbReference type="Proteomes" id="UP000324800"/>
    </source>
</evidence>
<dbReference type="AlphaFoldDB" id="A0A5J4WUF1"/>
<proteinExistence type="predicted"/>
<name>A0A5J4WUF1_9EUKA</name>